<dbReference type="Proteomes" id="UP000015102">
    <property type="component" value="Unassembled WGS sequence"/>
</dbReference>
<dbReference type="GO" id="GO:0006915">
    <property type="term" value="P:apoptotic process"/>
    <property type="evidence" value="ECO:0007669"/>
    <property type="project" value="UniProtKB-KW"/>
</dbReference>
<dbReference type="OMA" id="HGFEGAV"/>
<dbReference type="InterPro" id="IPR056259">
    <property type="entry name" value="Dredd_N"/>
</dbReference>
<evidence type="ECO:0000259" key="4">
    <source>
        <dbReference type="PROSITE" id="PS50207"/>
    </source>
</evidence>
<reference evidence="7" key="1">
    <citation type="submission" date="2013-02" db="EMBL/GenBank/DDBJ databases">
        <authorList>
            <person name="Hughes D."/>
        </authorList>
    </citation>
    <scope>NUCLEOTIDE SEQUENCE</scope>
    <source>
        <strain>Durham</strain>
        <strain evidence="7">NC isolate 2 -- Noor lab</strain>
    </source>
</reference>
<evidence type="ECO:0000256" key="1">
    <source>
        <dbReference type="ARBA" id="ARBA00010134"/>
    </source>
</evidence>
<dbReference type="GO" id="GO:0051604">
    <property type="term" value="P:protein maturation"/>
    <property type="evidence" value="ECO:0007669"/>
    <property type="project" value="UniProtKB-ARBA"/>
</dbReference>
<dbReference type="AlphaFoldDB" id="T1GWX8"/>
<dbReference type="GO" id="GO:0005737">
    <property type="term" value="C:cytoplasm"/>
    <property type="evidence" value="ECO:0007669"/>
    <property type="project" value="UniProtKB-ARBA"/>
</dbReference>
<sequence>MICCRTLKASPTAKLSKLFASTFKTSTIAFLIFAKDKQSAHYILQQLLVLFRNNFQDSDILYKFSQCCQNWRKPLLEALTIINARKIIRKLGFDYQTMKAIFLPHISQTSNYINLIVKNLYILCEKLKISEGGKLILDQNNDSFMFYDHSFLEMYFLYWITESKISVDPPNLDILISYFKAKERDSLKELLLDAIKFYNISESSKVKKEATIPKERPKQVTTDNNQFKESLRGELSFQPKSMPNLQVDRSTAYRVRKEFAGYLLIINQNEFEGKRETDPELQEYLPEIELKNRTGTDKDRDRLKEVFSQFGYRVEVKENLLHHEILHQVEEVAKRSLIYDSFIVCILSHGMKGHVYGIQIEPDGPISIPIQQDILLGLSTVSGFASFRHKENGSWYIQTICKKIEELGHIKHFTDILRTVTRESSFAILKDRKGHVDLTGLILAYDSLSEDSN</sequence>
<keyword evidence="7" id="KW-1185">Reference proteome</keyword>
<dbReference type="Pfam" id="PF23725">
    <property type="entry name" value="Dredd_N"/>
    <property type="match status" value="1"/>
</dbReference>
<evidence type="ECO:0000313" key="7">
    <source>
        <dbReference type="Proteomes" id="UP000015102"/>
    </source>
</evidence>
<dbReference type="SMART" id="SM00115">
    <property type="entry name" value="CASc"/>
    <property type="match status" value="1"/>
</dbReference>
<dbReference type="PROSITE" id="PS50208">
    <property type="entry name" value="CASPASE_P20"/>
    <property type="match status" value="1"/>
</dbReference>
<dbReference type="PANTHER" id="PTHR48169:SF7">
    <property type="entry name" value="CASPASE 10"/>
    <property type="match status" value="1"/>
</dbReference>
<dbReference type="Gene3D" id="3.30.70.1470">
    <property type="entry name" value="Caspase-like"/>
    <property type="match status" value="1"/>
</dbReference>
<evidence type="ECO:0000256" key="3">
    <source>
        <dbReference type="RuleBase" id="RU003971"/>
    </source>
</evidence>
<dbReference type="GO" id="GO:0006508">
    <property type="term" value="P:proteolysis"/>
    <property type="evidence" value="ECO:0007669"/>
    <property type="project" value="InterPro"/>
</dbReference>
<dbReference type="STRING" id="36166.T1GWX8"/>
<dbReference type="Pfam" id="PF23724">
    <property type="entry name" value="Dredd_2nd"/>
    <property type="match status" value="1"/>
</dbReference>
<name>T1GWX8_MEGSC</name>
<evidence type="ECO:0000256" key="2">
    <source>
        <dbReference type="ARBA" id="ARBA00022703"/>
    </source>
</evidence>
<dbReference type="PROSITE" id="PS50207">
    <property type="entry name" value="CASPASE_P10"/>
    <property type="match status" value="1"/>
</dbReference>
<accession>T1GWX8</accession>
<dbReference type="EMBL" id="CAQQ02125518">
    <property type="status" value="NOT_ANNOTATED_CDS"/>
    <property type="molecule type" value="Genomic_DNA"/>
</dbReference>
<reference evidence="6" key="2">
    <citation type="submission" date="2015-06" db="UniProtKB">
        <authorList>
            <consortium name="EnsemblMetazoa"/>
        </authorList>
    </citation>
    <scope>IDENTIFICATION</scope>
</reference>
<dbReference type="InterPro" id="IPR011600">
    <property type="entry name" value="Pept_C14_caspase"/>
</dbReference>
<organism evidence="6 7">
    <name type="scientific">Megaselia scalaris</name>
    <name type="common">Humpbacked fly</name>
    <name type="synonym">Phora scalaris</name>
    <dbReference type="NCBI Taxonomy" id="36166"/>
    <lineage>
        <taxon>Eukaryota</taxon>
        <taxon>Metazoa</taxon>
        <taxon>Ecdysozoa</taxon>
        <taxon>Arthropoda</taxon>
        <taxon>Hexapoda</taxon>
        <taxon>Insecta</taxon>
        <taxon>Pterygota</taxon>
        <taxon>Neoptera</taxon>
        <taxon>Endopterygota</taxon>
        <taxon>Diptera</taxon>
        <taxon>Brachycera</taxon>
        <taxon>Muscomorpha</taxon>
        <taxon>Platypezoidea</taxon>
        <taxon>Phoridae</taxon>
        <taxon>Megaseliini</taxon>
        <taxon>Megaselia</taxon>
    </lineage>
</organism>
<proteinExistence type="inferred from homology"/>
<dbReference type="Pfam" id="PF00656">
    <property type="entry name" value="Peptidase_C14"/>
    <property type="match status" value="2"/>
</dbReference>
<dbReference type="InterPro" id="IPR002138">
    <property type="entry name" value="Pept_C14_p10"/>
</dbReference>
<dbReference type="InterPro" id="IPR056260">
    <property type="entry name" value="Dredd_2nd"/>
</dbReference>
<dbReference type="EnsemblMetazoa" id="MESCA008313-RA">
    <property type="protein sequence ID" value="MESCA008313-PA"/>
    <property type="gene ID" value="MESCA008313"/>
</dbReference>
<dbReference type="SUPFAM" id="SSF52129">
    <property type="entry name" value="Caspase-like"/>
    <property type="match status" value="1"/>
</dbReference>
<evidence type="ECO:0000259" key="5">
    <source>
        <dbReference type="PROSITE" id="PS50208"/>
    </source>
</evidence>
<feature type="domain" description="Caspase family p20" evidence="5">
    <location>
        <begin position="261"/>
        <end position="372"/>
    </location>
</feature>
<dbReference type="HOGENOM" id="CLU_036904_4_2_1"/>
<dbReference type="GO" id="GO:0004197">
    <property type="term" value="F:cysteine-type endopeptidase activity"/>
    <property type="evidence" value="ECO:0007669"/>
    <property type="project" value="InterPro"/>
</dbReference>
<dbReference type="InterPro" id="IPR001309">
    <property type="entry name" value="Pept_C14_p20"/>
</dbReference>
<evidence type="ECO:0008006" key="8">
    <source>
        <dbReference type="Google" id="ProtNLM"/>
    </source>
</evidence>
<evidence type="ECO:0000313" key="6">
    <source>
        <dbReference type="EnsemblMetazoa" id="MESCA008313-PA"/>
    </source>
</evidence>
<dbReference type="EMBL" id="CAQQ02125517">
    <property type="status" value="NOT_ANNOTATED_CDS"/>
    <property type="molecule type" value="Genomic_DNA"/>
</dbReference>
<dbReference type="GO" id="GO:0043067">
    <property type="term" value="P:regulation of programmed cell death"/>
    <property type="evidence" value="ECO:0007669"/>
    <property type="project" value="UniProtKB-ARBA"/>
</dbReference>
<feature type="domain" description="Caspase family p10" evidence="4">
    <location>
        <begin position="364"/>
        <end position="422"/>
    </location>
</feature>
<protein>
    <recommendedName>
        <fullName evidence="8">Caspase family p20 domain-containing protein</fullName>
    </recommendedName>
</protein>
<dbReference type="InterPro" id="IPR015917">
    <property type="entry name" value="Pept_C14A"/>
</dbReference>
<keyword evidence="2" id="KW-0053">Apoptosis</keyword>
<dbReference type="Gene3D" id="3.40.50.1460">
    <property type="match status" value="1"/>
</dbReference>
<comment type="similarity">
    <text evidence="1 3">Belongs to the peptidase C14A family.</text>
</comment>
<dbReference type="PANTHER" id="PTHR48169">
    <property type="entry name" value="DED DOMAIN-CONTAINING PROTEIN"/>
    <property type="match status" value="1"/>
</dbReference>
<dbReference type="InterPro" id="IPR029030">
    <property type="entry name" value="Caspase-like_dom_sf"/>
</dbReference>